<name>A0A383BBD5_9ZZZZ</name>
<proteinExistence type="predicted"/>
<organism evidence="2">
    <name type="scientific">marine metagenome</name>
    <dbReference type="NCBI Taxonomy" id="408172"/>
    <lineage>
        <taxon>unclassified sequences</taxon>
        <taxon>metagenomes</taxon>
        <taxon>ecological metagenomes</taxon>
    </lineage>
</organism>
<dbReference type="GO" id="GO:0005524">
    <property type="term" value="F:ATP binding"/>
    <property type="evidence" value="ECO:0007669"/>
    <property type="project" value="TreeGrafter"/>
</dbReference>
<dbReference type="GO" id="GO:0051603">
    <property type="term" value="P:proteolysis involved in protein catabolic process"/>
    <property type="evidence" value="ECO:0007669"/>
    <property type="project" value="TreeGrafter"/>
</dbReference>
<sequence>MSKKDDDNPLEDLQKQLRDLLKNRNVQVAFAPFMNAGADQDDAEKEGESGDSDEPVEDKSRDQCLEGIRSFDFKPKEIRDYLDRFVVKQEQAKRVLSVAVCDHYNHVRRCIDNPALACHEYVKPNLLLLGPTGVGKTYLMRNVA</sequence>
<evidence type="ECO:0008006" key="3">
    <source>
        <dbReference type="Google" id="ProtNLM"/>
    </source>
</evidence>
<feature type="compositionally biased region" description="Acidic residues" evidence="1">
    <location>
        <begin position="39"/>
        <end position="56"/>
    </location>
</feature>
<dbReference type="InterPro" id="IPR027417">
    <property type="entry name" value="P-loop_NTPase"/>
</dbReference>
<dbReference type="Gene3D" id="3.40.50.300">
    <property type="entry name" value="P-loop containing nucleotide triphosphate hydrolases"/>
    <property type="match status" value="1"/>
</dbReference>
<reference evidence="2" key="1">
    <citation type="submission" date="2018-05" db="EMBL/GenBank/DDBJ databases">
        <authorList>
            <person name="Lanie J.A."/>
            <person name="Ng W.-L."/>
            <person name="Kazmierczak K.M."/>
            <person name="Andrzejewski T.M."/>
            <person name="Davidsen T.M."/>
            <person name="Wayne K.J."/>
            <person name="Tettelin H."/>
            <person name="Glass J.I."/>
            <person name="Rusch D."/>
            <person name="Podicherti R."/>
            <person name="Tsui H.-C.T."/>
            <person name="Winkler M.E."/>
        </authorList>
    </citation>
    <scope>NUCLEOTIDE SEQUENCE</scope>
</reference>
<dbReference type="AlphaFoldDB" id="A0A383BBD5"/>
<dbReference type="PANTHER" id="PTHR48102">
    <property type="entry name" value="ATP-DEPENDENT CLP PROTEASE ATP-BINDING SUBUNIT CLPX-LIKE, MITOCHONDRIAL-RELATED"/>
    <property type="match status" value="1"/>
</dbReference>
<evidence type="ECO:0000256" key="1">
    <source>
        <dbReference type="SAM" id="MobiDB-lite"/>
    </source>
</evidence>
<accession>A0A383BBD5</accession>
<protein>
    <recommendedName>
        <fullName evidence="3">ATPase AAA-type core domain-containing protein</fullName>
    </recommendedName>
</protein>
<feature type="region of interest" description="Disordered" evidence="1">
    <location>
        <begin position="33"/>
        <end position="63"/>
    </location>
</feature>
<evidence type="ECO:0000313" key="2">
    <source>
        <dbReference type="EMBL" id="SVE16745.1"/>
    </source>
</evidence>
<dbReference type="SUPFAM" id="SSF52540">
    <property type="entry name" value="P-loop containing nucleoside triphosphate hydrolases"/>
    <property type="match status" value="1"/>
</dbReference>
<feature type="non-terminal residue" evidence="2">
    <location>
        <position position="144"/>
    </location>
</feature>
<dbReference type="InterPro" id="IPR050052">
    <property type="entry name" value="ATP-dep_Clp_protease_ClpX"/>
</dbReference>
<gene>
    <name evidence="2" type="ORF">METZ01_LOCUS469599</name>
</gene>
<dbReference type="EMBL" id="UINC01198676">
    <property type="protein sequence ID" value="SVE16745.1"/>
    <property type="molecule type" value="Genomic_DNA"/>
</dbReference>
<dbReference type="GO" id="GO:0016887">
    <property type="term" value="F:ATP hydrolysis activity"/>
    <property type="evidence" value="ECO:0007669"/>
    <property type="project" value="TreeGrafter"/>
</dbReference>